<reference evidence="3" key="2">
    <citation type="submission" date="2019-07" db="EMBL/GenBank/DDBJ databases">
        <authorList>
            <person name="Yang Y."/>
            <person name="Bocs S."/>
            <person name="Baudouin L."/>
        </authorList>
    </citation>
    <scope>NUCLEOTIDE SEQUENCE</scope>
    <source>
        <tissue evidence="3">Spear leaf of Hainan Tall coconut</tissue>
    </source>
</reference>
<comment type="caution">
    <text evidence="3">The sequence shown here is derived from an EMBL/GenBank/DDBJ whole genome shotgun (WGS) entry which is preliminary data.</text>
</comment>
<keyword evidence="4" id="KW-1185">Reference proteome</keyword>
<gene>
    <name evidence="3" type="ORF">COCNU_11G005060</name>
</gene>
<dbReference type="AlphaFoldDB" id="A0A8K0N965"/>
<evidence type="ECO:0000313" key="4">
    <source>
        <dbReference type="Proteomes" id="UP000797356"/>
    </source>
</evidence>
<sequence>MDPLMAKILKKLSARRLQTNASSAQSQAFGSSSIEASDAAPLTASLSVLTDIRGDDPLSVSNSQNLMKDAKVEPMDLAREVIIAAIESMKEAVAEVVSAISSMHVVVEMEENLPKGMIETAEEKIVNADLVKKIDCSEKALSKAQEMIDQQDDELSRTHQRIEILERQRSKANRDCRQAYDIIKRLKRMLVGKRGSLSKAHLPQKSDSRPSKRPRSSSKDHYKEEASRRPEVFSSRRGPITQEPSAKLQVIAGKDQSSPKALVPKASGPKTYQKRKVDAAGRRSTRVQIEPLPAPPPFEIKESDPYDIEDSQIMHILYDSDPLIPERNYEISVKCLFSEVILRLPALDVFDFFLEEEPSKEVGVGKTVVVKMLPAKAAETPRITSANTSKAALDKPRVFRATITSSTDPV</sequence>
<accession>A0A8K0N965</accession>
<proteinExistence type="predicted"/>
<name>A0A8K0N965_COCNU</name>
<organism evidence="3 4">
    <name type="scientific">Cocos nucifera</name>
    <name type="common">Coconut palm</name>
    <dbReference type="NCBI Taxonomy" id="13894"/>
    <lineage>
        <taxon>Eukaryota</taxon>
        <taxon>Viridiplantae</taxon>
        <taxon>Streptophyta</taxon>
        <taxon>Embryophyta</taxon>
        <taxon>Tracheophyta</taxon>
        <taxon>Spermatophyta</taxon>
        <taxon>Magnoliopsida</taxon>
        <taxon>Liliopsida</taxon>
        <taxon>Arecaceae</taxon>
        <taxon>Arecoideae</taxon>
        <taxon>Cocoseae</taxon>
        <taxon>Attaleinae</taxon>
        <taxon>Cocos</taxon>
    </lineage>
</organism>
<evidence type="ECO:0000256" key="2">
    <source>
        <dbReference type="SAM" id="MobiDB-lite"/>
    </source>
</evidence>
<reference evidence="3" key="1">
    <citation type="journal article" date="2017" name="Gigascience">
        <title>The genome draft of coconut (Cocos nucifera).</title>
        <authorList>
            <person name="Xiao Y."/>
            <person name="Xu P."/>
            <person name="Fan H."/>
            <person name="Baudouin L."/>
            <person name="Xia W."/>
            <person name="Bocs S."/>
            <person name="Xu J."/>
            <person name="Li Q."/>
            <person name="Guo A."/>
            <person name="Zhou L."/>
            <person name="Li J."/>
            <person name="Wu Y."/>
            <person name="Ma Z."/>
            <person name="Armero A."/>
            <person name="Issali A.E."/>
            <person name="Liu N."/>
            <person name="Peng M."/>
            <person name="Yang Y."/>
        </authorList>
    </citation>
    <scope>NUCLEOTIDE SEQUENCE</scope>
    <source>
        <tissue evidence="3">Spear leaf of Hainan Tall coconut</tissue>
    </source>
</reference>
<evidence type="ECO:0000256" key="1">
    <source>
        <dbReference type="SAM" id="Coils"/>
    </source>
</evidence>
<keyword evidence="1" id="KW-0175">Coiled coil</keyword>
<feature type="region of interest" description="Disordered" evidence="2">
    <location>
        <begin position="194"/>
        <end position="284"/>
    </location>
</feature>
<dbReference type="EMBL" id="CM017882">
    <property type="protein sequence ID" value="KAG1363679.1"/>
    <property type="molecule type" value="Genomic_DNA"/>
</dbReference>
<feature type="compositionally biased region" description="Basic and acidic residues" evidence="2">
    <location>
        <begin position="217"/>
        <end position="231"/>
    </location>
</feature>
<dbReference type="Proteomes" id="UP000797356">
    <property type="component" value="Chromosome 11"/>
</dbReference>
<evidence type="ECO:0000313" key="3">
    <source>
        <dbReference type="EMBL" id="KAG1363679.1"/>
    </source>
</evidence>
<protein>
    <submittedName>
        <fullName evidence="3">Uncharacterized protein</fullName>
    </submittedName>
</protein>
<feature type="coiled-coil region" evidence="1">
    <location>
        <begin position="134"/>
        <end position="175"/>
    </location>
</feature>